<dbReference type="Pfam" id="PF00326">
    <property type="entry name" value="Peptidase_S9"/>
    <property type="match status" value="1"/>
</dbReference>
<keyword evidence="3" id="KW-0645">Protease</keyword>
<proteinExistence type="inferred from homology"/>
<evidence type="ECO:0000313" key="11">
    <source>
        <dbReference type="EMBL" id="EDK45103.1"/>
    </source>
</evidence>
<dbReference type="InterPro" id="IPR001375">
    <property type="entry name" value="Peptidase_S9_cat"/>
</dbReference>
<evidence type="ECO:0000256" key="3">
    <source>
        <dbReference type="ARBA" id="ARBA00022670"/>
    </source>
</evidence>
<dbReference type="GO" id="GO:0008239">
    <property type="term" value="F:dipeptidyl-peptidase activity"/>
    <property type="evidence" value="ECO:0007669"/>
    <property type="project" value="TreeGrafter"/>
</dbReference>
<evidence type="ECO:0000313" key="12">
    <source>
        <dbReference type="Proteomes" id="UP000001996"/>
    </source>
</evidence>
<dbReference type="GO" id="GO:0008236">
    <property type="term" value="F:serine-type peptidase activity"/>
    <property type="evidence" value="ECO:0007669"/>
    <property type="project" value="UniProtKB-KW"/>
</dbReference>
<dbReference type="SUPFAM" id="SSF82171">
    <property type="entry name" value="DPP6 N-terminal domain-like"/>
    <property type="match status" value="1"/>
</dbReference>
<keyword evidence="8" id="KW-0472">Membrane</keyword>
<dbReference type="GeneID" id="5232491"/>
<evidence type="ECO:0000256" key="7">
    <source>
        <dbReference type="SAM" id="MobiDB-lite"/>
    </source>
</evidence>
<organism evidence="11 12">
    <name type="scientific">Lodderomyces elongisporus (strain ATCC 11503 / CBS 2605 / JCM 1781 / NBRC 1676 / NRRL YB-4239)</name>
    <name type="common">Yeast</name>
    <name type="synonym">Saccharomyces elongisporus</name>
    <dbReference type="NCBI Taxonomy" id="379508"/>
    <lineage>
        <taxon>Eukaryota</taxon>
        <taxon>Fungi</taxon>
        <taxon>Dikarya</taxon>
        <taxon>Ascomycota</taxon>
        <taxon>Saccharomycotina</taxon>
        <taxon>Pichiomycetes</taxon>
        <taxon>Debaryomycetaceae</taxon>
        <taxon>Candida/Lodderomyces clade</taxon>
        <taxon>Lodderomyces</taxon>
    </lineage>
</organism>
<dbReference type="InterPro" id="IPR029058">
    <property type="entry name" value="AB_hydrolase_fold"/>
</dbReference>
<protein>
    <recommendedName>
        <fullName evidence="13">Dipeptidyl aminopeptidase A</fullName>
    </recommendedName>
</protein>
<dbReference type="Proteomes" id="UP000001996">
    <property type="component" value="Unassembled WGS sequence"/>
</dbReference>
<accession>A5E0Z5</accession>
<dbReference type="AlphaFoldDB" id="A5E0Z5"/>
<dbReference type="FunFam" id="3.40.50.1820:FF:000003">
    <property type="entry name" value="Dipeptidyl peptidase 4"/>
    <property type="match status" value="1"/>
</dbReference>
<dbReference type="PANTHER" id="PTHR11731:SF160">
    <property type="entry name" value="DIPEPTIDYL AMINOPEPTIDASE A"/>
    <property type="match status" value="1"/>
</dbReference>
<dbReference type="eggNOG" id="KOG2100">
    <property type="taxonomic scope" value="Eukaryota"/>
</dbReference>
<feature type="compositionally biased region" description="Polar residues" evidence="7">
    <location>
        <begin position="22"/>
        <end position="33"/>
    </location>
</feature>
<dbReference type="PANTHER" id="PTHR11731">
    <property type="entry name" value="PROTEASE FAMILY S9B,C DIPEPTIDYL-PEPTIDASE IV-RELATED"/>
    <property type="match status" value="1"/>
</dbReference>
<dbReference type="InterPro" id="IPR002469">
    <property type="entry name" value="Peptidase_S9B_N"/>
</dbReference>
<dbReference type="GO" id="GO:0005886">
    <property type="term" value="C:plasma membrane"/>
    <property type="evidence" value="ECO:0007669"/>
    <property type="project" value="TreeGrafter"/>
</dbReference>
<feature type="compositionally biased region" description="Basic and acidic residues" evidence="7">
    <location>
        <begin position="51"/>
        <end position="62"/>
    </location>
</feature>
<evidence type="ECO:0000256" key="8">
    <source>
        <dbReference type="SAM" id="Phobius"/>
    </source>
</evidence>
<keyword evidence="4" id="KW-0378">Hydrolase</keyword>
<keyword evidence="6" id="KW-0325">Glycoprotein</keyword>
<evidence type="ECO:0000259" key="9">
    <source>
        <dbReference type="Pfam" id="PF00326"/>
    </source>
</evidence>
<keyword evidence="12" id="KW-1185">Reference proteome</keyword>
<dbReference type="VEuPathDB" id="FungiDB:LELG_03282"/>
<dbReference type="STRING" id="379508.A5E0Z5"/>
<evidence type="ECO:0000256" key="5">
    <source>
        <dbReference type="ARBA" id="ARBA00022825"/>
    </source>
</evidence>
<dbReference type="InterPro" id="IPR050278">
    <property type="entry name" value="Serine_Prot_S9B/DPPIV"/>
</dbReference>
<comment type="similarity">
    <text evidence="1">Belongs to the peptidase S9B family.</text>
</comment>
<dbReference type="GO" id="GO:0004177">
    <property type="term" value="F:aminopeptidase activity"/>
    <property type="evidence" value="ECO:0007669"/>
    <property type="project" value="UniProtKB-KW"/>
</dbReference>
<dbReference type="MEROPS" id="S09.005"/>
<dbReference type="ESTHER" id="lodel-a5e0z5">
    <property type="family name" value="DPP4N_Peptidase_S9"/>
</dbReference>
<feature type="domain" description="Peptidase S9 prolyl oligopeptidase catalytic" evidence="9">
    <location>
        <begin position="781"/>
        <end position="981"/>
    </location>
</feature>
<feature type="region of interest" description="Disordered" evidence="7">
    <location>
        <begin position="1"/>
        <end position="62"/>
    </location>
</feature>
<evidence type="ECO:0000256" key="6">
    <source>
        <dbReference type="ARBA" id="ARBA00023180"/>
    </source>
</evidence>
<keyword evidence="8" id="KW-1133">Transmembrane helix</keyword>
<dbReference type="InParanoid" id="A5E0Z5"/>
<evidence type="ECO:0000256" key="2">
    <source>
        <dbReference type="ARBA" id="ARBA00022438"/>
    </source>
</evidence>
<feature type="compositionally biased region" description="Acidic residues" evidence="7">
    <location>
        <begin position="40"/>
        <end position="50"/>
    </location>
</feature>
<dbReference type="Pfam" id="PF00930">
    <property type="entry name" value="DPPIV_N"/>
    <property type="match status" value="1"/>
</dbReference>
<feature type="domain" description="Dipeptidylpeptidase IV N-terminal" evidence="10">
    <location>
        <begin position="265"/>
        <end position="654"/>
    </location>
</feature>
<evidence type="ECO:0000256" key="4">
    <source>
        <dbReference type="ARBA" id="ARBA00022801"/>
    </source>
</evidence>
<dbReference type="OMA" id="NYDMHIF"/>
<keyword evidence="8" id="KW-0812">Transmembrane</keyword>
<evidence type="ECO:0000259" key="10">
    <source>
        <dbReference type="Pfam" id="PF00930"/>
    </source>
</evidence>
<gene>
    <name evidence="11" type="ORF">LELG_03282</name>
</gene>
<dbReference type="HOGENOM" id="CLU_006105_0_1_1"/>
<reference evidence="11 12" key="1">
    <citation type="journal article" date="2009" name="Nature">
        <title>Evolution of pathogenicity and sexual reproduction in eight Candida genomes.</title>
        <authorList>
            <person name="Butler G."/>
            <person name="Rasmussen M.D."/>
            <person name="Lin M.F."/>
            <person name="Santos M.A."/>
            <person name="Sakthikumar S."/>
            <person name="Munro C.A."/>
            <person name="Rheinbay E."/>
            <person name="Grabherr M."/>
            <person name="Forche A."/>
            <person name="Reedy J.L."/>
            <person name="Agrafioti I."/>
            <person name="Arnaud M.B."/>
            <person name="Bates S."/>
            <person name="Brown A.J."/>
            <person name="Brunke S."/>
            <person name="Costanzo M.C."/>
            <person name="Fitzpatrick D.A."/>
            <person name="de Groot P.W."/>
            <person name="Harris D."/>
            <person name="Hoyer L.L."/>
            <person name="Hube B."/>
            <person name="Klis F.M."/>
            <person name="Kodira C."/>
            <person name="Lennard N."/>
            <person name="Logue M.E."/>
            <person name="Martin R."/>
            <person name="Neiman A.M."/>
            <person name="Nikolaou E."/>
            <person name="Quail M.A."/>
            <person name="Quinn J."/>
            <person name="Santos M.C."/>
            <person name="Schmitzberger F.F."/>
            <person name="Sherlock G."/>
            <person name="Shah P."/>
            <person name="Silverstein K.A."/>
            <person name="Skrzypek M.S."/>
            <person name="Soll D."/>
            <person name="Staggs R."/>
            <person name="Stansfield I."/>
            <person name="Stumpf M.P."/>
            <person name="Sudbery P.E."/>
            <person name="Srikantha T."/>
            <person name="Zeng Q."/>
            <person name="Berman J."/>
            <person name="Berriman M."/>
            <person name="Heitman J."/>
            <person name="Gow N.A."/>
            <person name="Lorenz M.C."/>
            <person name="Birren B.W."/>
            <person name="Kellis M."/>
            <person name="Cuomo C.A."/>
        </authorList>
    </citation>
    <scope>NUCLEOTIDE SEQUENCE [LARGE SCALE GENOMIC DNA]</scope>
    <source>
        <strain evidence="12">ATCC 11503 / BCRC 21390 / CBS 2605 / JCM 1781 / NBRC 1676 / NRRL YB-4239</strain>
    </source>
</reference>
<dbReference type="FunCoup" id="A5E0Z5">
    <property type="interactions" value="295"/>
</dbReference>
<dbReference type="GO" id="GO:0006508">
    <property type="term" value="P:proteolysis"/>
    <property type="evidence" value="ECO:0007669"/>
    <property type="project" value="UniProtKB-KW"/>
</dbReference>
<keyword evidence="2" id="KW-0031">Aminopeptidase</keyword>
<dbReference type="Gene3D" id="2.140.10.30">
    <property type="entry name" value="Dipeptidylpeptidase IV, N-terminal domain"/>
    <property type="match status" value="1"/>
</dbReference>
<evidence type="ECO:0008006" key="13">
    <source>
        <dbReference type="Google" id="ProtNLM"/>
    </source>
</evidence>
<dbReference type="Gene3D" id="3.40.50.1820">
    <property type="entry name" value="alpha/beta hydrolase"/>
    <property type="match status" value="1"/>
</dbReference>
<evidence type="ECO:0000256" key="1">
    <source>
        <dbReference type="ARBA" id="ARBA00006150"/>
    </source>
</evidence>
<dbReference type="SUPFAM" id="SSF53474">
    <property type="entry name" value="alpha/beta-Hydrolases"/>
    <property type="match status" value="1"/>
</dbReference>
<sequence length="987" mass="112742">MFPTSKRNSPYGDGEVYELVEQNPSFLTKQSNSSHHKDEGEQEQNENENEGEGKEGTSLRRSDESQFSAFFEDIEQCSMGSNPGDDGSGGNNKRDFHDDPIFHAILRRYHKEGISVKICSGILIFCVIIWIGAVILYSQLQPLQLIDKVKWQTSIQISGQNITLNRYDPAFNNITFENWRRGEYKSPMQPVVWLAESQYPKDNNGGGFYLTTRSKEQIVINQINSGYEKVFIENRKFAYQNNFFYIEDLVPNPAKAIDELNSVHLVKTNGLSQWRHLSFALYWLYNPMLASFQPIQPPSDSNGEKRNLPDLESLVKLHFAEFSPDGKYIVFGFEHNLYIQELETDNVFQITHDGSPAIFNGKPDWVYEEEVVATDRMIWWSPDSQNLAFAKLNDSLVHDVDINYYVKPNNQVGMLYQQPDDDQQLARESNQYPLHTAIKYPKPGTNNPLVTIHVCNIDSKNIIQIGDDETNDETIGHDYILYQGAWIDKDSFLMKQTDRTSSLVLKRLFQLSSSTSTIVHAENITTAYGGWTERMKPFTVVKNGLEEANKYIDTVVVDGKNYLAMYDLPSSTSPLKVFDKYQAIGEAFYDKQENYIYFLTNNKSPMDSHLIGVGLKLGNYLEITDVKLDGYYSTQFAPNGRLVNLLYEGPGEPWQKLLSMAEIHDQIGEGEDSNDNGGNGGSGSSVKTTTEAAIKEVIDHQPLLNKVKEFSEKIETLNLPTVVYKEIKLKKEDIKISVKEIFPPNFNPKNGRKYPVVVHAYGGPGSQVLFKKFDIDFLQILSANLDSIVLLVEPRGTGGRNWEFEAFASRKIGYWEPRDIQTFTSEYLAVNKEFVDPQHVAIWGWSYGGFTTLKTLEYDAGSIFKYGIAIAPVTNWLFYDSIYTERIMKHPLENPNYKETSRINDVEKIAKAKRFLLMHGSSDDNVHIQNSMWLLDKLQTANVTNYDFEIFPDSNHNINYRNAGNMVYGKILRWLKDAFNGKLDDLN</sequence>
<feature type="transmembrane region" description="Helical" evidence="8">
    <location>
        <begin position="114"/>
        <end position="137"/>
    </location>
</feature>
<dbReference type="KEGG" id="lel:PVL30_002781"/>
<dbReference type="EMBL" id="CH981527">
    <property type="protein sequence ID" value="EDK45103.1"/>
    <property type="molecule type" value="Genomic_DNA"/>
</dbReference>
<keyword evidence="5" id="KW-0720">Serine protease</keyword>
<name>A5E0Z5_LODEL</name>
<dbReference type="OrthoDB" id="16520at2759"/>